<dbReference type="InterPro" id="IPR008965">
    <property type="entry name" value="CBM2/CBM3_carb-bd_dom_sf"/>
</dbReference>
<dbReference type="InterPro" id="IPR015882">
    <property type="entry name" value="HEX_bac_N"/>
</dbReference>
<gene>
    <name evidence="12" type="ORF">J2R62_02780</name>
</gene>
<comment type="catalytic activity">
    <reaction evidence="1">
        <text>Hydrolysis of terminal non-reducing N-acetyl-D-hexosamine residues in N-acetyl-beta-D-hexosaminides.</text>
        <dbReference type="EC" id="3.2.1.52"/>
    </reaction>
</comment>
<evidence type="ECO:0000256" key="10">
    <source>
        <dbReference type="SAM" id="SignalP"/>
    </source>
</evidence>
<dbReference type="SUPFAM" id="SSF81296">
    <property type="entry name" value="E set domains"/>
    <property type="match status" value="1"/>
</dbReference>
<dbReference type="SMART" id="SM01081">
    <property type="entry name" value="CHB_HEX"/>
    <property type="match status" value="1"/>
</dbReference>
<dbReference type="EC" id="3.2.1.52" evidence="3"/>
<dbReference type="SUPFAM" id="SSF51445">
    <property type="entry name" value="(Trans)glycosidases"/>
    <property type="match status" value="1"/>
</dbReference>
<keyword evidence="10" id="KW-0732">Signal</keyword>
<dbReference type="RefSeq" id="WP_084978178.1">
    <property type="nucleotide sequence ID" value="NZ_JAFNAA010000002.1"/>
</dbReference>
<dbReference type="PROSITE" id="PS51257">
    <property type="entry name" value="PROKAR_LIPOPROTEIN"/>
    <property type="match status" value="1"/>
</dbReference>
<dbReference type="InterPro" id="IPR025705">
    <property type="entry name" value="Beta_hexosaminidase_sua/sub"/>
</dbReference>
<feature type="domain" description="Chitobiase/beta-hexosaminidases N-terminal" evidence="11">
    <location>
        <begin position="34"/>
        <end position="195"/>
    </location>
</feature>
<dbReference type="Gene3D" id="3.20.20.80">
    <property type="entry name" value="Glycosidases"/>
    <property type="match status" value="1"/>
</dbReference>
<dbReference type="Pfam" id="PF00728">
    <property type="entry name" value="Glyco_hydro_20"/>
    <property type="match status" value="1"/>
</dbReference>
<evidence type="ECO:0000256" key="6">
    <source>
        <dbReference type="ARBA" id="ARBA00030512"/>
    </source>
</evidence>
<dbReference type="InterPro" id="IPR013783">
    <property type="entry name" value="Ig-like_fold"/>
</dbReference>
<evidence type="ECO:0000256" key="3">
    <source>
        <dbReference type="ARBA" id="ARBA00012663"/>
    </source>
</evidence>
<dbReference type="Gene3D" id="3.30.379.10">
    <property type="entry name" value="Chitobiase/beta-hexosaminidase domain 2-like"/>
    <property type="match status" value="1"/>
</dbReference>
<dbReference type="InterPro" id="IPR029018">
    <property type="entry name" value="Hex-like_dom2"/>
</dbReference>
<organism evidence="12 13">
    <name type="scientific">Plesiomonas shigelloides</name>
    <name type="common">Aeromonas shigelloides</name>
    <dbReference type="NCBI Taxonomy" id="703"/>
    <lineage>
        <taxon>Bacteria</taxon>
        <taxon>Pseudomonadati</taxon>
        <taxon>Pseudomonadota</taxon>
        <taxon>Gammaproteobacteria</taxon>
        <taxon>Enterobacterales</taxon>
        <taxon>Enterobacteriaceae</taxon>
        <taxon>Plesiomonas</taxon>
    </lineage>
</organism>
<evidence type="ECO:0000259" key="11">
    <source>
        <dbReference type="SMART" id="SM01081"/>
    </source>
</evidence>
<keyword evidence="4" id="KW-0378">Hydrolase</keyword>
<feature type="compositionally biased region" description="Basic and acidic residues" evidence="9">
    <location>
        <begin position="880"/>
        <end position="891"/>
    </location>
</feature>
<dbReference type="Gene3D" id="2.60.40.290">
    <property type="match status" value="1"/>
</dbReference>
<dbReference type="GO" id="GO:0005975">
    <property type="term" value="P:carbohydrate metabolic process"/>
    <property type="evidence" value="ECO:0007669"/>
    <property type="project" value="InterPro"/>
</dbReference>
<dbReference type="InterPro" id="IPR017853">
    <property type="entry name" value="GH"/>
</dbReference>
<dbReference type="PRINTS" id="PR00738">
    <property type="entry name" value="GLHYDRLASE20"/>
</dbReference>
<evidence type="ECO:0000256" key="1">
    <source>
        <dbReference type="ARBA" id="ARBA00001231"/>
    </source>
</evidence>
<proteinExistence type="inferred from homology"/>
<dbReference type="CDD" id="cd02847">
    <property type="entry name" value="E_set_Chitobiase_C"/>
    <property type="match status" value="1"/>
</dbReference>
<evidence type="ECO:0000256" key="7">
    <source>
        <dbReference type="ARBA" id="ARBA00033000"/>
    </source>
</evidence>
<evidence type="ECO:0000256" key="4">
    <source>
        <dbReference type="ARBA" id="ARBA00022801"/>
    </source>
</evidence>
<dbReference type="Pfam" id="PF03173">
    <property type="entry name" value="CHB_HEX"/>
    <property type="match status" value="1"/>
</dbReference>
<comment type="similarity">
    <text evidence="2">Belongs to the glycosyl hydrolase 20 family.</text>
</comment>
<sequence>MLRLSAIAIATTMALTGCAGSGDSNQTLVNRMGSQLNVQYAVLDNHGGENGVNCGALGAEWAACNKATITLTNNGGEISGKAWTIYFHSIRQILAVENEQFKISHVTGDLHKLEPTDKFDGFQSGEVVEIPIIGEYWQLFETDFMPRWYVTAGDAKPKVISNTDTENVSEFSAPITGDNWKRTSGDKNVLMNAQTRYAKNQDVPVLPAQQLRGQILPTPVEVTVGKADASLANGINIQTLALPKTTLDAVSERLAQLGVTTSSAADAYPVDVKINKAAFKGKWQTEGAYTLKVTPQGAQIVGNDAAGAFYGLQSLISLIPMDGSKTIATVTVKDMPRFEHRGMHADVGRNFHNKESILRLLDQMAAYKLNKFHFHLSDDEGWRLEIPGLPELTDVGSQRCHDLSETQCLLPQLGSGPDSNNQGSGFYSKQDYVDILKYAKARNIEVIPELDMPAHARAAVVSMEARYKKLMAEGKEAEANQYRLLDPQDTSNTLSVQFYNRTSYLNPCLESSQAFVDKVIGEVAAMHKEAGMPLQTWHFGGDEAKNIRLGGGFQDVNAAEKVDWRGTIDQSKEDKPWAKSPVCQKMVESGKVSDFEHLPSQFAKEVSQLVNKHGITTMMAWQDGLKDASGASDFATKKTGVNFWDTLYWGGFDSANDWVNKGYELVVSNPDYVYFDMPYEVNPKESGYYWATRFSDERKVFGFAPDNLPQNAETSVDRDGNHFNAKSDKKWGGATGVQGQFWSESIRTDPGMEYMIFPRMLPLAERAWHQADWELDYVAGREFKGGETHYVNSKALNRDWARFANLLGQRELAKLDAAGVQYRLPVPGAVVTAGVLEVNTALPGLAVEYSADNGKTWQRYDAAAKPTVTGEVQVRTVSPDGKRASRVESVK</sequence>
<evidence type="ECO:0000256" key="8">
    <source>
        <dbReference type="PIRSR" id="PIRSR625705-1"/>
    </source>
</evidence>
<dbReference type="EMBL" id="JAFNAA010000002">
    <property type="protein sequence ID" value="MBO1107158.1"/>
    <property type="molecule type" value="Genomic_DNA"/>
</dbReference>
<comment type="caution">
    <text evidence="12">The sequence shown here is derived from an EMBL/GenBank/DDBJ whole genome shotgun (WGS) entry which is preliminary data.</text>
</comment>
<feature type="chain" id="PRO_5034998810" description="beta-N-acetylhexosaminidase" evidence="10">
    <location>
        <begin position="20"/>
        <end position="891"/>
    </location>
</feature>
<dbReference type="GO" id="GO:0016020">
    <property type="term" value="C:membrane"/>
    <property type="evidence" value="ECO:0007669"/>
    <property type="project" value="TreeGrafter"/>
</dbReference>
<dbReference type="InterPro" id="IPR015883">
    <property type="entry name" value="Glyco_hydro_20_cat"/>
</dbReference>
<dbReference type="InterPro" id="IPR004866">
    <property type="entry name" value="CHB/HEX_N_dom"/>
</dbReference>
<dbReference type="Pfam" id="PF03174">
    <property type="entry name" value="CHB_HEX_C"/>
    <property type="match status" value="1"/>
</dbReference>
<accession>A0A8I2B449</accession>
<feature type="active site" description="Proton donor" evidence="8">
    <location>
        <position position="543"/>
    </location>
</feature>
<dbReference type="InterPro" id="IPR012291">
    <property type="entry name" value="CBM2_carb-bd_dom_sf"/>
</dbReference>
<dbReference type="PANTHER" id="PTHR22600">
    <property type="entry name" value="BETA-HEXOSAMINIDASE"/>
    <property type="match status" value="1"/>
</dbReference>
<dbReference type="CDD" id="cd06569">
    <property type="entry name" value="GH20_Sm-chitobiase-like"/>
    <property type="match status" value="1"/>
</dbReference>
<feature type="region of interest" description="Disordered" evidence="9">
    <location>
        <begin position="871"/>
        <end position="891"/>
    </location>
</feature>
<dbReference type="AlphaFoldDB" id="A0A8I2B449"/>
<evidence type="ECO:0000256" key="5">
    <source>
        <dbReference type="ARBA" id="ARBA00023295"/>
    </source>
</evidence>
<evidence type="ECO:0000256" key="2">
    <source>
        <dbReference type="ARBA" id="ARBA00006285"/>
    </source>
</evidence>
<protein>
    <recommendedName>
        <fullName evidence="3">beta-N-acetylhexosaminidase</fullName>
        <ecNumber evidence="3">3.2.1.52</ecNumber>
    </recommendedName>
    <alternativeName>
        <fullName evidence="6">Beta-N-acetylhexosaminidase</fullName>
    </alternativeName>
    <alternativeName>
        <fullName evidence="7">N-acetyl-beta-glucosaminidase</fullName>
    </alternativeName>
</protein>
<name>A0A8I2B449_PLESH</name>
<evidence type="ECO:0000256" key="9">
    <source>
        <dbReference type="SAM" id="MobiDB-lite"/>
    </source>
</evidence>
<dbReference type="InterPro" id="IPR014756">
    <property type="entry name" value="Ig_E-set"/>
</dbReference>
<dbReference type="PANTHER" id="PTHR22600:SF57">
    <property type="entry name" value="BETA-N-ACETYLHEXOSAMINIDASE"/>
    <property type="match status" value="1"/>
</dbReference>
<evidence type="ECO:0000313" key="13">
    <source>
        <dbReference type="Proteomes" id="UP000664658"/>
    </source>
</evidence>
<dbReference type="SUPFAM" id="SSF49384">
    <property type="entry name" value="Carbohydrate-binding domain"/>
    <property type="match status" value="1"/>
</dbReference>
<evidence type="ECO:0000313" key="12">
    <source>
        <dbReference type="EMBL" id="MBO1107158.1"/>
    </source>
</evidence>
<dbReference type="GO" id="GO:0030203">
    <property type="term" value="P:glycosaminoglycan metabolic process"/>
    <property type="evidence" value="ECO:0007669"/>
    <property type="project" value="TreeGrafter"/>
</dbReference>
<feature type="signal peptide" evidence="10">
    <location>
        <begin position="1"/>
        <end position="19"/>
    </location>
</feature>
<dbReference type="Gene3D" id="2.60.40.10">
    <property type="entry name" value="Immunoglobulins"/>
    <property type="match status" value="1"/>
</dbReference>
<dbReference type="GO" id="GO:0004563">
    <property type="term" value="F:beta-N-acetylhexosaminidase activity"/>
    <property type="evidence" value="ECO:0007669"/>
    <property type="project" value="UniProtKB-EC"/>
</dbReference>
<dbReference type="Pfam" id="PF02838">
    <property type="entry name" value="Glyco_hydro_20b"/>
    <property type="match status" value="1"/>
</dbReference>
<dbReference type="InterPro" id="IPR004867">
    <property type="entry name" value="CHB_C_dom"/>
</dbReference>
<dbReference type="Proteomes" id="UP000664658">
    <property type="component" value="Unassembled WGS sequence"/>
</dbReference>
<keyword evidence="5" id="KW-0326">Glycosidase</keyword>
<reference evidence="12" key="1">
    <citation type="submission" date="2021-03" db="EMBL/GenBank/DDBJ databases">
        <title>Plesiomonas shigelloides zfcc0051, isolated from zebrafish feces.</title>
        <authorList>
            <person name="Vanderhoek Z."/>
            <person name="Gaulke C."/>
        </authorList>
    </citation>
    <scope>NUCLEOTIDE SEQUENCE</scope>
    <source>
        <strain evidence="12">Zfcc0051</strain>
    </source>
</reference>
<dbReference type="SUPFAM" id="SSF55545">
    <property type="entry name" value="beta-N-acetylhexosaminidase-like domain"/>
    <property type="match status" value="1"/>
</dbReference>
<dbReference type="GO" id="GO:0030247">
    <property type="term" value="F:polysaccharide binding"/>
    <property type="evidence" value="ECO:0007669"/>
    <property type="project" value="InterPro"/>
</dbReference>